<dbReference type="Gene3D" id="3.40.50.300">
    <property type="entry name" value="P-loop containing nucleotide triphosphate hydrolases"/>
    <property type="match status" value="1"/>
</dbReference>
<dbReference type="PANTHER" id="PTHR42781">
    <property type="entry name" value="SPERMIDINE/PUTRESCINE IMPORT ATP-BINDING PROTEIN POTA"/>
    <property type="match status" value="1"/>
</dbReference>
<feature type="domain" description="ABC transporter" evidence="4">
    <location>
        <begin position="1"/>
        <end position="235"/>
    </location>
</feature>
<organism evidence="5 6">
    <name type="scientific">Novosphingobium kalidii</name>
    <dbReference type="NCBI Taxonomy" id="3230299"/>
    <lineage>
        <taxon>Bacteria</taxon>
        <taxon>Pseudomonadati</taxon>
        <taxon>Pseudomonadota</taxon>
        <taxon>Alphaproteobacteria</taxon>
        <taxon>Sphingomonadales</taxon>
        <taxon>Sphingomonadaceae</taxon>
        <taxon>Novosphingobium</taxon>
    </lineage>
</organism>
<dbReference type="SUPFAM" id="SSF52540">
    <property type="entry name" value="P-loop containing nucleoside triphosphate hydrolases"/>
    <property type="match status" value="1"/>
</dbReference>
<dbReference type="InterPro" id="IPR027417">
    <property type="entry name" value="P-loop_NTPase"/>
</dbReference>
<dbReference type="InterPro" id="IPR003593">
    <property type="entry name" value="AAA+_ATPase"/>
</dbReference>
<comment type="caution">
    <text evidence="5">The sequence shown here is derived from an EMBL/GenBank/DDBJ whole genome shotgun (WGS) entry which is preliminary data.</text>
</comment>
<dbReference type="InterPro" id="IPR003439">
    <property type="entry name" value="ABC_transporter-like_ATP-bd"/>
</dbReference>
<sequence>MPKGLSITLRQSAPIPLAVELVVASGETLALVGASGAGKSTTLRAIAGLYQAPQGRIVCNGEIWFDHQQGINVPGRRRRVGVVFQSYALFPHKTALSNVSEAMLDQPRRAREAIALELLDRVHLGDFADRLPRELSGGQQQRVALARALARDPHVLLLDEPFSAVDHPTRRAMHSLLAEIRRSTKMPIIIVSHDVEDASRGADQICYMRDGVTVEQGPTRVLLDTPHTHLSRWLKSEL</sequence>
<evidence type="ECO:0000313" key="6">
    <source>
        <dbReference type="Proteomes" id="UP001548713"/>
    </source>
</evidence>
<dbReference type="GO" id="GO:0005524">
    <property type="term" value="F:ATP binding"/>
    <property type="evidence" value="ECO:0007669"/>
    <property type="project" value="UniProtKB-KW"/>
</dbReference>
<dbReference type="PROSITE" id="PS50893">
    <property type="entry name" value="ABC_TRANSPORTER_2"/>
    <property type="match status" value="1"/>
</dbReference>
<keyword evidence="1" id="KW-0813">Transport</keyword>
<dbReference type="EMBL" id="JBEWLY010000008">
    <property type="protein sequence ID" value="MET1754573.1"/>
    <property type="molecule type" value="Genomic_DNA"/>
</dbReference>
<dbReference type="Proteomes" id="UP001548713">
    <property type="component" value="Unassembled WGS sequence"/>
</dbReference>
<gene>
    <name evidence="5" type="ORF">ABVV53_03740</name>
</gene>
<evidence type="ECO:0000313" key="5">
    <source>
        <dbReference type="EMBL" id="MET1754573.1"/>
    </source>
</evidence>
<evidence type="ECO:0000259" key="4">
    <source>
        <dbReference type="PROSITE" id="PS50893"/>
    </source>
</evidence>
<dbReference type="PROSITE" id="PS00211">
    <property type="entry name" value="ABC_TRANSPORTER_1"/>
    <property type="match status" value="1"/>
</dbReference>
<proteinExistence type="predicted"/>
<evidence type="ECO:0000256" key="1">
    <source>
        <dbReference type="ARBA" id="ARBA00022448"/>
    </source>
</evidence>
<keyword evidence="6" id="KW-1185">Reference proteome</keyword>
<protein>
    <submittedName>
        <fullName evidence="5">ATP-binding cassette domain-containing protein</fullName>
    </submittedName>
</protein>
<accession>A0ABV2CYC0</accession>
<dbReference type="InterPro" id="IPR050093">
    <property type="entry name" value="ABC_SmlMolc_Importer"/>
</dbReference>
<dbReference type="InterPro" id="IPR017871">
    <property type="entry name" value="ABC_transporter-like_CS"/>
</dbReference>
<reference evidence="5 6" key="1">
    <citation type="submission" date="2024-07" db="EMBL/GenBank/DDBJ databases">
        <title>Novosphingobium kalidii RD2P27.</title>
        <authorList>
            <person name="Sun J.-Q."/>
        </authorList>
    </citation>
    <scope>NUCLEOTIDE SEQUENCE [LARGE SCALE GENOMIC DNA]</scope>
    <source>
        <strain evidence="5 6">RD2P27</strain>
    </source>
</reference>
<evidence type="ECO:0000256" key="3">
    <source>
        <dbReference type="ARBA" id="ARBA00022840"/>
    </source>
</evidence>
<name>A0ABV2CYC0_9SPHN</name>
<keyword evidence="2" id="KW-0547">Nucleotide-binding</keyword>
<dbReference type="RefSeq" id="WP_353983001.1">
    <property type="nucleotide sequence ID" value="NZ_JBEWLY010000008.1"/>
</dbReference>
<dbReference type="Pfam" id="PF00005">
    <property type="entry name" value="ABC_tran"/>
    <property type="match status" value="1"/>
</dbReference>
<dbReference type="PANTHER" id="PTHR42781:SF4">
    <property type="entry name" value="SPERMIDINE_PUTRESCINE IMPORT ATP-BINDING PROTEIN POTA"/>
    <property type="match status" value="1"/>
</dbReference>
<dbReference type="SMART" id="SM00382">
    <property type="entry name" value="AAA"/>
    <property type="match status" value="1"/>
</dbReference>
<evidence type="ECO:0000256" key="2">
    <source>
        <dbReference type="ARBA" id="ARBA00022741"/>
    </source>
</evidence>
<keyword evidence="3 5" id="KW-0067">ATP-binding</keyword>